<proteinExistence type="predicted"/>
<protein>
    <submittedName>
        <fullName evidence="2">Uncharacterized protein</fullName>
    </submittedName>
</protein>
<dbReference type="AlphaFoldDB" id="A0A6D2JIW8"/>
<dbReference type="EMBL" id="CACVBM020001239">
    <property type="protein sequence ID" value="CAA7040991.1"/>
    <property type="molecule type" value="Genomic_DNA"/>
</dbReference>
<reference evidence="2" key="1">
    <citation type="submission" date="2020-01" db="EMBL/GenBank/DDBJ databases">
        <authorList>
            <person name="Mishra B."/>
        </authorList>
    </citation>
    <scope>NUCLEOTIDE SEQUENCE [LARGE SCALE GENOMIC DNA]</scope>
</reference>
<keyword evidence="3" id="KW-1185">Reference proteome</keyword>
<feature type="region of interest" description="Disordered" evidence="1">
    <location>
        <begin position="22"/>
        <end position="42"/>
    </location>
</feature>
<comment type="caution">
    <text evidence="2">The sequence shown here is derived from an EMBL/GenBank/DDBJ whole genome shotgun (WGS) entry which is preliminary data.</text>
</comment>
<evidence type="ECO:0000313" key="2">
    <source>
        <dbReference type="EMBL" id="CAA7040991.1"/>
    </source>
</evidence>
<name>A0A6D2JIW8_9BRAS</name>
<evidence type="ECO:0000313" key="3">
    <source>
        <dbReference type="Proteomes" id="UP000467841"/>
    </source>
</evidence>
<sequence length="111" mass="11681">MKLGFKTGFGSTAALGRSVGTIGRTIGSWPSRNGRGPDDSRSVGVVEDIGLADEILGRTRGVVPRVGRSVRARYVRRVARPRGVTPGSALWSCGVAWPFGVADRGLKFPGS</sequence>
<dbReference type="Proteomes" id="UP000467841">
    <property type="component" value="Unassembled WGS sequence"/>
</dbReference>
<gene>
    <name evidence="2" type="ORF">MERR_LOCUS28226</name>
</gene>
<organism evidence="2 3">
    <name type="scientific">Microthlaspi erraticum</name>
    <dbReference type="NCBI Taxonomy" id="1685480"/>
    <lineage>
        <taxon>Eukaryota</taxon>
        <taxon>Viridiplantae</taxon>
        <taxon>Streptophyta</taxon>
        <taxon>Embryophyta</taxon>
        <taxon>Tracheophyta</taxon>
        <taxon>Spermatophyta</taxon>
        <taxon>Magnoliopsida</taxon>
        <taxon>eudicotyledons</taxon>
        <taxon>Gunneridae</taxon>
        <taxon>Pentapetalae</taxon>
        <taxon>rosids</taxon>
        <taxon>malvids</taxon>
        <taxon>Brassicales</taxon>
        <taxon>Brassicaceae</taxon>
        <taxon>Coluteocarpeae</taxon>
        <taxon>Microthlaspi</taxon>
    </lineage>
</organism>
<accession>A0A6D2JIW8</accession>
<evidence type="ECO:0000256" key="1">
    <source>
        <dbReference type="SAM" id="MobiDB-lite"/>
    </source>
</evidence>